<sequence>MRKFKATLSAEFTVDFEDEKKAESFFLEGDWKESFYELEDLEELVEHLLLNFFNADEKWDTEEGKRYKNVEGMGTYYLFSDTKEWKLIPKEGSELPCGQITLKEIDSLGCEYVNEVHS</sequence>
<dbReference type="Proteomes" id="UP001253193">
    <property type="component" value="Unassembled WGS sequence"/>
</dbReference>
<protein>
    <submittedName>
        <fullName evidence="1">Uncharacterized protein</fullName>
    </submittedName>
</protein>
<gene>
    <name evidence="1" type="ORF">QX249_11985</name>
</gene>
<dbReference type="EMBL" id="JAUHGG010000003">
    <property type="protein sequence ID" value="MDS1821381.1"/>
    <property type="molecule type" value="Genomic_DNA"/>
</dbReference>
<accession>A0AAW8PYS0</accession>
<organism evidence="1 2">
    <name type="scientific">Vibrio parahaemolyticus</name>
    <dbReference type="NCBI Taxonomy" id="670"/>
    <lineage>
        <taxon>Bacteria</taxon>
        <taxon>Pseudomonadati</taxon>
        <taxon>Pseudomonadota</taxon>
        <taxon>Gammaproteobacteria</taxon>
        <taxon>Vibrionales</taxon>
        <taxon>Vibrionaceae</taxon>
        <taxon>Vibrio</taxon>
    </lineage>
</organism>
<dbReference type="RefSeq" id="WP_311020265.1">
    <property type="nucleotide sequence ID" value="NZ_JAUHGG010000003.1"/>
</dbReference>
<evidence type="ECO:0000313" key="1">
    <source>
        <dbReference type="EMBL" id="MDS1821381.1"/>
    </source>
</evidence>
<reference evidence="1" key="1">
    <citation type="submission" date="2023-06" db="EMBL/GenBank/DDBJ databases">
        <title>Genomic Diversity of Vibrio spp. and Metagenomic Analysis of Pathogens in Florida Gulf Coastal Waters Following Hurricane Ian.</title>
        <authorList>
            <person name="Brumfield K.D."/>
        </authorList>
    </citation>
    <scope>NUCLEOTIDE SEQUENCE</scope>
    <source>
        <strain evidence="1">WBS2B-138</strain>
    </source>
</reference>
<name>A0AAW8PYS0_VIBPH</name>
<proteinExistence type="predicted"/>
<evidence type="ECO:0000313" key="2">
    <source>
        <dbReference type="Proteomes" id="UP001253193"/>
    </source>
</evidence>
<comment type="caution">
    <text evidence="1">The sequence shown here is derived from an EMBL/GenBank/DDBJ whole genome shotgun (WGS) entry which is preliminary data.</text>
</comment>
<dbReference type="AlphaFoldDB" id="A0AAW8PYS0"/>